<dbReference type="EMBL" id="CP041692">
    <property type="protein sequence ID" value="QDP95081.1"/>
    <property type="molecule type" value="Genomic_DNA"/>
</dbReference>
<evidence type="ECO:0000313" key="2">
    <source>
        <dbReference type="Proteomes" id="UP000319263"/>
    </source>
</evidence>
<reference evidence="1 2" key="1">
    <citation type="submission" date="2019-07" db="EMBL/GenBank/DDBJ databases">
        <title>Microlunatus dokdonensis sp. nov. isolated from the rhizospheric soil of the wild plant Elymus tsukushiensis.</title>
        <authorList>
            <person name="Ghim S.-Y."/>
            <person name="Hwang Y.-J."/>
            <person name="Son J.-S."/>
            <person name="Shin J.-H."/>
        </authorList>
    </citation>
    <scope>NUCLEOTIDE SEQUENCE [LARGE SCALE GENOMIC DNA]</scope>
    <source>
        <strain evidence="1 2">KUDC0627</strain>
    </source>
</reference>
<dbReference type="OrthoDB" id="3532716at2"/>
<dbReference type="RefSeq" id="WP_143985063.1">
    <property type="nucleotide sequence ID" value="NZ_CP041692.1"/>
</dbReference>
<dbReference type="Proteomes" id="UP000319263">
    <property type="component" value="Chromosome"/>
</dbReference>
<dbReference type="AlphaFoldDB" id="A0A516PVV3"/>
<gene>
    <name evidence="1" type="ORF">FOE78_03380</name>
</gene>
<protein>
    <submittedName>
        <fullName evidence="1">Uncharacterized protein</fullName>
    </submittedName>
</protein>
<keyword evidence="2" id="KW-1185">Reference proteome</keyword>
<dbReference type="KEGG" id="mik:FOE78_03380"/>
<name>A0A516PVV3_9ACTN</name>
<evidence type="ECO:0000313" key="1">
    <source>
        <dbReference type="EMBL" id="QDP95081.1"/>
    </source>
</evidence>
<sequence length="146" mass="15190">MSGNEVAGLRAWARGDYGCEAAVELLVRGFGGRFAAAGWPWLRTDESSGSWWVNPDAITAEAGVLSSGEQAFLILVAALGGGPAVADLGGVLARLDREHLGLVLAGFAHAGGSHEHTVIGWTDAGVRFDRPGPLLDWPDLDFPAVA</sequence>
<organism evidence="1 2">
    <name type="scientific">Microlunatus elymi</name>
    <dbReference type="NCBI Taxonomy" id="2596828"/>
    <lineage>
        <taxon>Bacteria</taxon>
        <taxon>Bacillati</taxon>
        <taxon>Actinomycetota</taxon>
        <taxon>Actinomycetes</taxon>
        <taxon>Propionibacteriales</taxon>
        <taxon>Propionibacteriaceae</taxon>
        <taxon>Microlunatus</taxon>
    </lineage>
</organism>
<accession>A0A516PVV3</accession>
<proteinExistence type="predicted"/>